<dbReference type="InterPro" id="IPR011883">
    <property type="entry name" value="PaaD-like"/>
</dbReference>
<dbReference type="RefSeq" id="WP_340295077.1">
    <property type="nucleotide sequence ID" value="NZ_JBBEOI010000204.1"/>
</dbReference>
<dbReference type="InterPro" id="IPR056572">
    <property type="entry name" value="Zn_ribbon_PaaD"/>
</dbReference>
<proteinExistence type="predicted"/>
<dbReference type="InterPro" id="IPR002744">
    <property type="entry name" value="MIP18-like"/>
</dbReference>
<name>A0ABV7WJ52_9MICO</name>
<feature type="domain" description="PaaD zinc beta ribbon" evidence="2">
    <location>
        <begin position="127"/>
        <end position="171"/>
    </location>
</feature>
<sequence length="173" mass="18380">MDAAEALLVLEQVTDPEIPVLTIADLGILRDVVVDEAGTVHVDITPTYSGCPAMDEIRSDVRAALERAGAPAVDVRLVLAPAWTTDWLSEAGRQRLVEYGIAPPGPRPAGGPVEVELGYRPGLGRHGGDAGAPACPRCGSSATEELARFASTACKSLWRCTACREPFDRFKEL</sequence>
<dbReference type="EMBL" id="JBHRWW010000013">
    <property type="protein sequence ID" value="MFC3689829.1"/>
    <property type="molecule type" value="Genomic_DNA"/>
</dbReference>
<dbReference type="Proteomes" id="UP001595685">
    <property type="component" value="Unassembled WGS sequence"/>
</dbReference>
<protein>
    <submittedName>
        <fullName evidence="3">1,2-phenylacetyl-CoA epoxidase subunit PaaD</fullName>
    </submittedName>
</protein>
<dbReference type="Pfam" id="PF23451">
    <property type="entry name" value="Zn_ribbon_PaaD"/>
    <property type="match status" value="1"/>
</dbReference>
<dbReference type="InterPro" id="IPR034904">
    <property type="entry name" value="FSCA_dom_sf"/>
</dbReference>
<evidence type="ECO:0000313" key="3">
    <source>
        <dbReference type="EMBL" id="MFC3689829.1"/>
    </source>
</evidence>
<evidence type="ECO:0000259" key="2">
    <source>
        <dbReference type="Pfam" id="PF23451"/>
    </source>
</evidence>
<feature type="domain" description="MIP18 family-like" evidence="1">
    <location>
        <begin position="7"/>
        <end position="69"/>
    </location>
</feature>
<dbReference type="Pfam" id="PF01883">
    <property type="entry name" value="FeS_assembly_P"/>
    <property type="match status" value="1"/>
</dbReference>
<dbReference type="NCBIfam" id="TIGR02159">
    <property type="entry name" value="PA_CoA_Oxy4"/>
    <property type="match status" value="1"/>
</dbReference>
<dbReference type="PANTHER" id="PTHR42831:SF3">
    <property type="entry name" value="1,2-PHENYLACETYL-COA EPOXIDASE, SUBUNIT D-RELATED"/>
    <property type="match status" value="1"/>
</dbReference>
<organism evidence="3 4">
    <name type="scientific">Aquipuribacter hungaricus</name>
    <dbReference type="NCBI Taxonomy" id="545624"/>
    <lineage>
        <taxon>Bacteria</taxon>
        <taxon>Bacillati</taxon>
        <taxon>Actinomycetota</taxon>
        <taxon>Actinomycetes</taxon>
        <taxon>Micrococcales</taxon>
        <taxon>Intrasporangiaceae</taxon>
        <taxon>Aquipuribacter</taxon>
    </lineage>
</organism>
<dbReference type="Gene3D" id="3.30.300.130">
    <property type="entry name" value="Fe-S cluster assembly (FSCA)"/>
    <property type="match status" value="1"/>
</dbReference>
<dbReference type="PANTHER" id="PTHR42831">
    <property type="entry name" value="FE-S PROTEIN MATURATION AUXILIARY FACTOR YITW"/>
    <property type="match status" value="1"/>
</dbReference>
<accession>A0ABV7WJ52</accession>
<evidence type="ECO:0000313" key="4">
    <source>
        <dbReference type="Proteomes" id="UP001595685"/>
    </source>
</evidence>
<comment type="caution">
    <text evidence="3">The sequence shown here is derived from an EMBL/GenBank/DDBJ whole genome shotgun (WGS) entry which is preliminary data.</text>
</comment>
<keyword evidence="4" id="KW-1185">Reference proteome</keyword>
<dbReference type="InterPro" id="IPR052339">
    <property type="entry name" value="Fe-S_Maturation_MIP18"/>
</dbReference>
<evidence type="ECO:0000259" key="1">
    <source>
        <dbReference type="Pfam" id="PF01883"/>
    </source>
</evidence>
<reference evidence="4" key="1">
    <citation type="journal article" date="2019" name="Int. J. Syst. Evol. Microbiol.">
        <title>The Global Catalogue of Microorganisms (GCM) 10K type strain sequencing project: providing services to taxonomists for standard genome sequencing and annotation.</title>
        <authorList>
            <consortium name="The Broad Institute Genomics Platform"/>
            <consortium name="The Broad Institute Genome Sequencing Center for Infectious Disease"/>
            <person name="Wu L."/>
            <person name="Ma J."/>
        </authorList>
    </citation>
    <scope>NUCLEOTIDE SEQUENCE [LARGE SCALE GENOMIC DNA]</scope>
    <source>
        <strain evidence="4">NCAIM B.02333</strain>
    </source>
</reference>
<gene>
    <name evidence="3" type="primary">paaD</name>
    <name evidence="3" type="ORF">ACFOLH_15880</name>
</gene>
<dbReference type="SUPFAM" id="SSF117916">
    <property type="entry name" value="Fe-S cluster assembly (FSCA) domain-like"/>
    <property type="match status" value="1"/>
</dbReference>